<keyword evidence="2" id="KW-0560">Oxidoreductase</keyword>
<dbReference type="NCBIfam" id="TIGR02852">
    <property type="entry name" value="spore_dpaB"/>
    <property type="match status" value="1"/>
</dbReference>
<protein>
    <submittedName>
        <fullName evidence="2">Dipicolinate synthase subunit B</fullName>
        <ecNumber evidence="2">1.3.1.-</ecNumber>
    </submittedName>
</protein>
<reference evidence="2" key="1">
    <citation type="journal article" date="2018" name="Environ. Microbiol.">
        <title>Sporulation capability and amylosome conservation among diverse human colonic and rumen isolates of the keystone starch-degrader Ruminococcus bromii.</title>
        <authorList>
            <person name="Mukhopadhya I."/>
            <person name="Morais S."/>
            <person name="Laverde-Gomez J."/>
            <person name="Sheridan P.O."/>
            <person name="Walker A.W."/>
            <person name="Kelly W."/>
            <person name="Klieve A.V."/>
            <person name="Ouwerkerk D."/>
            <person name="Duncan S.H."/>
            <person name="Louis P."/>
            <person name="Koropatkin N."/>
            <person name="Cockburn D."/>
            <person name="Kibler R."/>
            <person name="Cooper P.J."/>
            <person name="Sandoval C."/>
            <person name="Crost E."/>
            <person name="Juge N."/>
            <person name="Bayer E.A."/>
            <person name="Flint H.J."/>
        </authorList>
    </citation>
    <scope>NUCLEOTIDE SEQUENCE [LARGE SCALE GENOMIC DNA]</scope>
    <source>
        <strain evidence="2">ATCC 27255</strain>
    </source>
</reference>
<accession>A0A2N0UZZ7</accession>
<dbReference type="EC" id="1.3.1.-" evidence="2"/>
<dbReference type="GO" id="GO:0016491">
    <property type="term" value="F:oxidoreductase activity"/>
    <property type="evidence" value="ECO:0007669"/>
    <property type="project" value="UniProtKB-KW"/>
</dbReference>
<name>A0A2N0UZZ7_9FIRM</name>
<dbReference type="Pfam" id="PF02441">
    <property type="entry name" value="Flavoprotein"/>
    <property type="match status" value="1"/>
</dbReference>
<organism evidence="2 3">
    <name type="scientific">Ruminococcus bromii</name>
    <dbReference type="NCBI Taxonomy" id="40518"/>
    <lineage>
        <taxon>Bacteria</taxon>
        <taxon>Bacillati</taxon>
        <taxon>Bacillota</taxon>
        <taxon>Clostridia</taxon>
        <taxon>Eubacteriales</taxon>
        <taxon>Oscillospiraceae</taxon>
        <taxon>Ruminococcus</taxon>
    </lineage>
</organism>
<gene>
    <name evidence="2" type="primary">dpaB</name>
    <name evidence="2" type="ORF">RBATCC27255_00277</name>
</gene>
<dbReference type="EMBL" id="NNSR01000025">
    <property type="protein sequence ID" value="PKD32541.1"/>
    <property type="molecule type" value="Genomic_DNA"/>
</dbReference>
<feature type="domain" description="Flavoprotein" evidence="1">
    <location>
        <begin position="5"/>
        <end position="165"/>
    </location>
</feature>
<dbReference type="InterPro" id="IPR036551">
    <property type="entry name" value="Flavin_trans-like"/>
</dbReference>
<dbReference type="Proteomes" id="UP000233425">
    <property type="component" value="Unassembled WGS sequence"/>
</dbReference>
<evidence type="ECO:0000259" key="1">
    <source>
        <dbReference type="Pfam" id="PF02441"/>
    </source>
</evidence>
<dbReference type="NCBIfam" id="NF006161">
    <property type="entry name" value="PRK08305.1"/>
    <property type="match status" value="1"/>
</dbReference>
<keyword evidence="3" id="KW-1185">Reference proteome</keyword>
<dbReference type="Gene3D" id="3.40.50.1950">
    <property type="entry name" value="Flavin prenyltransferase-like"/>
    <property type="match status" value="1"/>
</dbReference>
<evidence type="ECO:0000313" key="2">
    <source>
        <dbReference type="EMBL" id="PKD32541.1"/>
    </source>
</evidence>
<sequence length="190" mass="20641">MTKATIGFAMCGSFCTFSKAFTQMQRLVDSGYDVIPIMSQNAFSTSTRFGKAEETVKRAEEITGKDVLHSVVQTEPIGPKKMCDLLVIAPCTGNTLAKLSLGITDTAVTMAAKSHLRILRPVLLCVATNDALGASAQNIGRLLNTKNIYFVPLKQDDCIKKPNSLVADFDKLEDCVTLALQGKQHQPIFL</sequence>
<comment type="caution">
    <text evidence="2">The sequence shown here is derived from an EMBL/GenBank/DDBJ whole genome shotgun (WGS) entry which is preliminary data.</text>
</comment>
<dbReference type="SUPFAM" id="SSF52507">
    <property type="entry name" value="Homo-oligomeric flavin-containing Cys decarboxylases, HFCD"/>
    <property type="match status" value="1"/>
</dbReference>
<proteinExistence type="predicted"/>
<dbReference type="RefSeq" id="WP_101028407.1">
    <property type="nucleotide sequence ID" value="NZ_CABMMZ010000025.1"/>
</dbReference>
<dbReference type="InterPro" id="IPR014214">
    <property type="entry name" value="Dipicolinic_acid_synth_B"/>
</dbReference>
<evidence type="ECO:0000313" key="3">
    <source>
        <dbReference type="Proteomes" id="UP000233425"/>
    </source>
</evidence>
<dbReference type="AlphaFoldDB" id="A0A2N0UZZ7"/>
<dbReference type="PIRSF" id="PIRSF001390">
    <property type="entry name" value="Dipicolinate_synth_subunit_B"/>
    <property type="match status" value="1"/>
</dbReference>
<dbReference type="InterPro" id="IPR003382">
    <property type="entry name" value="Flavoprotein"/>
</dbReference>